<feature type="transmembrane region" description="Helical" evidence="1">
    <location>
        <begin position="12"/>
        <end position="33"/>
    </location>
</feature>
<gene>
    <name evidence="2" type="ORF">P7K49_027020</name>
</gene>
<evidence type="ECO:0000256" key="1">
    <source>
        <dbReference type="SAM" id="Phobius"/>
    </source>
</evidence>
<name>A0ABQ9UFN7_SAGOE</name>
<keyword evidence="1" id="KW-1133">Transmembrane helix</keyword>
<accession>A0ABQ9UFN7</accession>
<proteinExistence type="predicted"/>
<keyword evidence="1" id="KW-0812">Transmembrane</keyword>
<reference evidence="2 3" key="1">
    <citation type="submission" date="2023-05" db="EMBL/GenBank/DDBJ databases">
        <title>B98-5 Cell Line De Novo Hybrid Assembly: An Optical Mapping Approach.</title>
        <authorList>
            <person name="Kananen K."/>
            <person name="Auerbach J.A."/>
            <person name="Kautto E."/>
            <person name="Blachly J.S."/>
        </authorList>
    </citation>
    <scope>NUCLEOTIDE SEQUENCE [LARGE SCALE GENOMIC DNA]</scope>
    <source>
        <strain evidence="2">B95-8</strain>
        <tissue evidence="2">Cell line</tissue>
    </source>
</reference>
<dbReference type="EMBL" id="JASSZA010000013">
    <property type="protein sequence ID" value="KAK2095604.1"/>
    <property type="molecule type" value="Genomic_DNA"/>
</dbReference>
<organism evidence="2 3">
    <name type="scientific">Saguinus oedipus</name>
    <name type="common">Cotton-top tamarin</name>
    <name type="synonym">Oedipomidas oedipus</name>
    <dbReference type="NCBI Taxonomy" id="9490"/>
    <lineage>
        <taxon>Eukaryota</taxon>
        <taxon>Metazoa</taxon>
        <taxon>Chordata</taxon>
        <taxon>Craniata</taxon>
        <taxon>Vertebrata</taxon>
        <taxon>Euteleostomi</taxon>
        <taxon>Mammalia</taxon>
        <taxon>Eutheria</taxon>
        <taxon>Euarchontoglires</taxon>
        <taxon>Primates</taxon>
        <taxon>Haplorrhini</taxon>
        <taxon>Platyrrhini</taxon>
        <taxon>Cebidae</taxon>
        <taxon>Callitrichinae</taxon>
        <taxon>Saguinus</taxon>
    </lineage>
</organism>
<keyword evidence="1" id="KW-0472">Membrane</keyword>
<evidence type="ECO:0000313" key="2">
    <source>
        <dbReference type="EMBL" id="KAK2095604.1"/>
    </source>
</evidence>
<protein>
    <submittedName>
        <fullName evidence="2">Uncharacterized protein</fullName>
    </submittedName>
</protein>
<comment type="caution">
    <text evidence="2">The sequence shown here is derived from an EMBL/GenBank/DDBJ whole genome shotgun (WGS) entry which is preliminary data.</text>
</comment>
<evidence type="ECO:0000313" key="3">
    <source>
        <dbReference type="Proteomes" id="UP001266305"/>
    </source>
</evidence>
<sequence>MEAACDQRVRALGLYAVTWCFHRSLLLLNVVLWPPLTCGLSQLDLEHHTLASAAVSHDLCVRHYDWSSVSGSP</sequence>
<dbReference type="Proteomes" id="UP001266305">
    <property type="component" value="Unassembled WGS sequence"/>
</dbReference>
<keyword evidence="3" id="KW-1185">Reference proteome</keyword>